<evidence type="ECO:0000256" key="1">
    <source>
        <dbReference type="SAM" id="SignalP"/>
    </source>
</evidence>
<protein>
    <submittedName>
        <fullName evidence="2">Uncharacterized protein</fullName>
    </submittedName>
</protein>
<dbReference type="EMBL" id="JAGFNY010000022">
    <property type="protein sequence ID" value="MBW7570574.1"/>
    <property type="molecule type" value="Genomic_DNA"/>
</dbReference>
<sequence>MNPGIIKLLCALAASVVASSAMADFKVATYPPVPESWSVTIEGNTVIYESPVSKKQTTPLTKILFTYTKRTENKNAELLMLEYVKKHECKEPSKLGKGFYTASCSDIGRDVVIVGEPNNMYQIEIAGDYNSVALELINSYLNAIVGGKKTFEDRDIGENKD</sequence>
<keyword evidence="1" id="KW-0732">Signal</keyword>
<accession>A0ABS7DH07</accession>
<evidence type="ECO:0000313" key="2">
    <source>
        <dbReference type="EMBL" id="MBW7570574.1"/>
    </source>
</evidence>
<feature type="signal peptide" evidence="1">
    <location>
        <begin position="1"/>
        <end position="23"/>
    </location>
</feature>
<keyword evidence="3" id="KW-1185">Reference proteome</keyword>
<name>A0ABS7DH07_9GAMM</name>
<proteinExistence type="predicted"/>
<organism evidence="2 3">
    <name type="scientific">Succinivibrio faecicola</name>
    <dbReference type="NCBI Taxonomy" id="2820300"/>
    <lineage>
        <taxon>Bacteria</taxon>
        <taxon>Pseudomonadati</taxon>
        <taxon>Pseudomonadota</taxon>
        <taxon>Gammaproteobacteria</taxon>
        <taxon>Aeromonadales</taxon>
        <taxon>Succinivibrionaceae</taxon>
        <taxon>Succinivibrio</taxon>
    </lineage>
</organism>
<comment type="caution">
    <text evidence="2">The sequence shown here is derived from an EMBL/GenBank/DDBJ whole genome shotgun (WGS) entry which is preliminary data.</text>
</comment>
<dbReference type="Proteomes" id="UP000731465">
    <property type="component" value="Unassembled WGS sequence"/>
</dbReference>
<evidence type="ECO:0000313" key="3">
    <source>
        <dbReference type="Proteomes" id="UP000731465"/>
    </source>
</evidence>
<feature type="chain" id="PRO_5046937946" evidence="1">
    <location>
        <begin position="24"/>
        <end position="161"/>
    </location>
</feature>
<reference evidence="2 3" key="1">
    <citation type="submission" date="2021-03" db="EMBL/GenBank/DDBJ databases">
        <title>Succinivibrio sp. nov. isolated from feces of cow.</title>
        <authorList>
            <person name="Choi J.-Y."/>
        </authorList>
    </citation>
    <scope>NUCLEOTIDE SEQUENCE [LARGE SCALE GENOMIC DNA]</scope>
    <source>
        <strain evidence="2 3">AGMB01872</strain>
    </source>
</reference>
<gene>
    <name evidence="2" type="ORF">J5V48_06680</name>
</gene>
<dbReference type="RefSeq" id="WP_219937799.1">
    <property type="nucleotide sequence ID" value="NZ_JAGFNY010000022.1"/>
</dbReference>